<gene>
    <name evidence="2" type="ORF">IC229_16150</name>
</gene>
<name>A0A926Y3S0_9BACT</name>
<dbReference type="RefSeq" id="WP_190888036.1">
    <property type="nucleotide sequence ID" value="NZ_JACWZY010000013.1"/>
</dbReference>
<proteinExistence type="predicted"/>
<dbReference type="SUPFAM" id="SSF47090">
    <property type="entry name" value="PGBD-like"/>
    <property type="match status" value="1"/>
</dbReference>
<feature type="domain" description="Peptidoglycan binding-like" evidence="1">
    <location>
        <begin position="175"/>
        <end position="231"/>
    </location>
</feature>
<accession>A0A926Y3S0</accession>
<evidence type="ECO:0000259" key="1">
    <source>
        <dbReference type="Pfam" id="PF01471"/>
    </source>
</evidence>
<dbReference type="Proteomes" id="UP000598820">
    <property type="component" value="Unassembled WGS sequence"/>
</dbReference>
<dbReference type="AlphaFoldDB" id="A0A926Y3S0"/>
<evidence type="ECO:0000313" key="3">
    <source>
        <dbReference type="Proteomes" id="UP000598820"/>
    </source>
</evidence>
<dbReference type="EMBL" id="JACWZY010000013">
    <property type="protein sequence ID" value="MBD2702185.1"/>
    <property type="molecule type" value="Genomic_DNA"/>
</dbReference>
<protein>
    <submittedName>
        <fullName evidence="2">Peptidoglycan-binding protein</fullName>
    </submittedName>
</protein>
<dbReference type="Gene3D" id="3.90.1720.10">
    <property type="entry name" value="endopeptidase domain like (from Nostoc punctiforme)"/>
    <property type="match status" value="1"/>
</dbReference>
<dbReference type="Pfam" id="PF01471">
    <property type="entry name" value="PG_binding_1"/>
    <property type="match status" value="1"/>
</dbReference>
<dbReference type="InterPro" id="IPR036365">
    <property type="entry name" value="PGBD-like_sf"/>
</dbReference>
<dbReference type="InterPro" id="IPR002477">
    <property type="entry name" value="Peptidoglycan-bd-like"/>
</dbReference>
<keyword evidence="3" id="KW-1185">Reference proteome</keyword>
<organism evidence="2 3">
    <name type="scientific">Spirosoma profusum</name>
    <dbReference type="NCBI Taxonomy" id="2771354"/>
    <lineage>
        <taxon>Bacteria</taxon>
        <taxon>Pseudomonadati</taxon>
        <taxon>Bacteroidota</taxon>
        <taxon>Cytophagia</taxon>
        <taxon>Cytophagales</taxon>
        <taxon>Cytophagaceae</taxon>
        <taxon>Spirosoma</taxon>
    </lineage>
</organism>
<sequence>MATGEDVVKIAAKRVGERYIYGALAPKDNPNWRGPWDCAEYVSWCVFQAAQKLYGCDNNWGNPTTANAYTGYWRRDVANTGIQVSVELAAKTVGGILLRYPIERPRLDGHIVICDGKGGTYEAHSPAKGVINGKVTGRRWDTGVLVPDLEYTQLAGTIIVTPPTLVFRLTNPLMQGKTVREIQKKLKALDLNPGDIDGKYGPHTIAAVVAFQRLQGLVADGEVGEETATALGIDMP</sequence>
<reference evidence="2" key="1">
    <citation type="submission" date="2020-09" db="EMBL/GenBank/DDBJ databases">
        <authorList>
            <person name="Kim M.K."/>
        </authorList>
    </citation>
    <scope>NUCLEOTIDE SEQUENCE</scope>
    <source>
        <strain evidence="2">BT702</strain>
    </source>
</reference>
<dbReference type="InterPro" id="IPR036366">
    <property type="entry name" value="PGBDSf"/>
</dbReference>
<dbReference type="Gene3D" id="1.10.101.10">
    <property type="entry name" value="PGBD-like superfamily/PGBD"/>
    <property type="match status" value="1"/>
</dbReference>
<evidence type="ECO:0000313" key="2">
    <source>
        <dbReference type="EMBL" id="MBD2702185.1"/>
    </source>
</evidence>
<comment type="caution">
    <text evidence="2">The sequence shown here is derived from an EMBL/GenBank/DDBJ whole genome shotgun (WGS) entry which is preliminary data.</text>
</comment>